<proteinExistence type="predicted"/>
<dbReference type="AlphaFoldDB" id="A0A9D2JGY7"/>
<gene>
    <name evidence="1" type="ORF">H9810_06060</name>
</gene>
<dbReference type="EMBL" id="DXBO01000090">
    <property type="protein sequence ID" value="HIZ48264.1"/>
    <property type="molecule type" value="Genomic_DNA"/>
</dbReference>
<dbReference type="InterPro" id="IPR009711">
    <property type="entry name" value="UPF0473"/>
</dbReference>
<name>A0A9D2JGY7_9FIRM</name>
<protein>
    <submittedName>
        <fullName evidence="1">DUF1292 domain-containing protein</fullName>
    </submittedName>
</protein>
<evidence type="ECO:0000313" key="2">
    <source>
        <dbReference type="Proteomes" id="UP000824031"/>
    </source>
</evidence>
<comment type="caution">
    <text evidence="1">The sequence shown here is derived from an EMBL/GenBank/DDBJ whole genome shotgun (WGS) entry which is preliminary data.</text>
</comment>
<evidence type="ECO:0000313" key="1">
    <source>
        <dbReference type="EMBL" id="HIZ48264.1"/>
    </source>
</evidence>
<dbReference type="Pfam" id="PF06949">
    <property type="entry name" value="DUF1292"/>
    <property type="match status" value="1"/>
</dbReference>
<dbReference type="Proteomes" id="UP000824031">
    <property type="component" value="Unassembled WGS sequence"/>
</dbReference>
<sequence length="108" mass="12338">MSDELTPEMLEEAKPDLLTLEDEDGQEVTFEVIDATEVNGTRYLAVIPYQEDPASLEEDAELILMRIGTDEEGEYMDIVDDDEELLTVGKVFEERLRAMYDIDDSELD</sequence>
<accession>A0A9D2JGY7</accession>
<reference evidence="1" key="1">
    <citation type="journal article" date="2021" name="PeerJ">
        <title>Extensive microbial diversity within the chicken gut microbiome revealed by metagenomics and culture.</title>
        <authorList>
            <person name="Gilroy R."/>
            <person name="Ravi A."/>
            <person name="Getino M."/>
            <person name="Pursley I."/>
            <person name="Horton D.L."/>
            <person name="Alikhan N.F."/>
            <person name="Baker D."/>
            <person name="Gharbi K."/>
            <person name="Hall N."/>
            <person name="Watson M."/>
            <person name="Adriaenssens E.M."/>
            <person name="Foster-Nyarko E."/>
            <person name="Jarju S."/>
            <person name="Secka A."/>
            <person name="Antonio M."/>
            <person name="Oren A."/>
            <person name="Chaudhuri R.R."/>
            <person name="La Ragione R."/>
            <person name="Hildebrand F."/>
            <person name="Pallen M.J."/>
        </authorList>
    </citation>
    <scope>NUCLEOTIDE SEQUENCE</scope>
    <source>
        <strain evidence="1">3436</strain>
    </source>
</reference>
<reference evidence="1" key="2">
    <citation type="submission" date="2021-04" db="EMBL/GenBank/DDBJ databases">
        <authorList>
            <person name="Gilroy R."/>
        </authorList>
    </citation>
    <scope>NUCLEOTIDE SEQUENCE</scope>
    <source>
        <strain evidence="1">3436</strain>
    </source>
</reference>
<organism evidence="1 2">
    <name type="scientific">Candidatus Gemmiger excrementavium</name>
    <dbReference type="NCBI Taxonomy" id="2838608"/>
    <lineage>
        <taxon>Bacteria</taxon>
        <taxon>Bacillati</taxon>
        <taxon>Bacillota</taxon>
        <taxon>Clostridia</taxon>
        <taxon>Eubacteriales</taxon>
        <taxon>Gemmiger</taxon>
    </lineage>
</organism>